<evidence type="ECO:0000256" key="4">
    <source>
        <dbReference type="ARBA" id="ARBA00022705"/>
    </source>
</evidence>
<gene>
    <name evidence="11" type="primary">dnaX</name>
    <name evidence="14" type="ordered locus">Mmc1_1738</name>
</gene>
<dbReference type="GO" id="GO:0006261">
    <property type="term" value="P:DNA-templated DNA replication"/>
    <property type="evidence" value="ECO:0007669"/>
    <property type="project" value="TreeGrafter"/>
</dbReference>
<comment type="catalytic activity">
    <reaction evidence="10 11">
        <text>DNA(n) + a 2'-deoxyribonucleoside 5'-triphosphate = DNA(n+1) + diphosphate</text>
        <dbReference type="Rhea" id="RHEA:22508"/>
        <dbReference type="Rhea" id="RHEA-COMP:17339"/>
        <dbReference type="Rhea" id="RHEA-COMP:17340"/>
        <dbReference type="ChEBI" id="CHEBI:33019"/>
        <dbReference type="ChEBI" id="CHEBI:61560"/>
        <dbReference type="ChEBI" id="CHEBI:173112"/>
        <dbReference type="EC" id="2.7.7.7"/>
    </reaction>
</comment>
<dbReference type="FunFam" id="1.10.8.60:FF:000013">
    <property type="entry name" value="DNA polymerase III subunit gamma/tau"/>
    <property type="match status" value="1"/>
</dbReference>
<dbReference type="InterPro" id="IPR012763">
    <property type="entry name" value="DNA_pol_III_sug/sutau_N"/>
</dbReference>
<dbReference type="Gene3D" id="3.40.50.300">
    <property type="entry name" value="P-loop containing nucleotide triphosphate hydrolases"/>
    <property type="match status" value="1"/>
</dbReference>
<dbReference type="KEGG" id="mgm:Mmc1_1738"/>
<dbReference type="Pfam" id="PF12169">
    <property type="entry name" value="DNA_pol3_gamma3"/>
    <property type="match status" value="1"/>
</dbReference>
<dbReference type="GO" id="GO:0005524">
    <property type="term" value="F:ATP binding"/>
    <property type="evidence" value="ECO:0007669"/>
    <property type="project" value="UniProtKB-KW"/>
</dbReference>
<dbReference type="GO" id="GO:0046872">
    <property type="term" value="F:metal ion binding"/>
    <property type="evidence" value="ECO:0007669"/>
    <property type="project" value="UniProtKB-KW"/>
</dbReference>
<dbReference type="SMART" id="SM00382">
    <property type="entry name" value="AAA"/>
    <property type="match status" value="1"/>
</dbReference>
<evidence type="ECO:0000256" key="7">
    <source>
        <dbReference type="ARBA" id="ARBA00022833"/>
    </source>
</evidence>
<dbReference type="AlphaFoldDB" id="A0L8F3"/>
<keyword evidence="8 11" id="KW-0067">ATP-binding</keyword>
<evidence type="ECO:0000256" key="8">
    <source>
        <dbReference type="ARBA" id="ARBA00022840"/>
    </source>
</evidence>
<comment type="subunit">
    <text evidence="11">DNA polymerase III contains a core (composed of alpha, epsilon and theta chains) that associates with a tau subunit. This core dimerizes to form the POLIII' complex. PolIII' associates with the gamma complex (composed of gamma, delta, delta', psi and chi chains) and with the beta chain to form the complete DNA polymerase III complex.</text>
</comment>
<evidence type="ECO:0000256" key="12">
    <source>
        <dbReference type="SAM" id="MobiDB-lite"/>
    </source>
</evidence>
<evidence type="ECO:0000259" key="13">
    <source>
        <dbReference type="SMART" id="SM00382"/>
    </source>
</evidence>
<keyword evidence="7" id="KW-0862">Zinc</keyword>
<evidence type="ECO:0000256" key="11">
    <source>
        <dbReference type="RuleBase" id="RU364063"/>
    </source>
</evidence>
<dbReference type="GO" id="GO:0009360">
    <property type="term" value="C:DNA polymerase III complex"/>
    <property type="evidence" value="ECO:0007669"/>
    <property type="project" value="InterPro"/>
</dbReference>
<comment type="function">
    <text evidence="11">DNA polymerase III is a complex, multichain enzyme responsible for most of the replicative synthesis in bacteria. This DNA polymerase also exhibits 3' to 5' exonuclease activity.</text>
</comment>
<organism evidence="14 15">
    <name type="scientific">Magnetococcus marinus (strain ATCC BAA-1437 / JCM 17883 / MC-1)</name>
    <dbReference type="NCBI Taxonomy" id="156889"/>
    <lineage>
        <taxon>Bacteria</taxon>
        <taxon>Pseudomonadati</taxon>
        <taxon>Pseudomonadota</taxon>
        <taxon>Magnetococcia</taxon>
        <taxon>Magnetococcales</taxon>
        <taxon>Magnetococcaceae</taxon>
        <taxon>Magnetococcus</taxon>
    </lineage>
</organism>
<dbReference type="STRING" id="156889.Mmc1_1738"/>
<dbReference type="SUPFAM" id="SSF52540">
    <property type="entry name" value="P-loop containing nucleoside triphosphate hydrolases"/>
    <property type="match status" value="1"/>
</dbReference>
<keyword evidence="15" id="KW-1185">Reference proteome</keyword>
<keyword evidence="9 11" id="KW-0239">DNA-directed DNA polymerase</keyword>
<dbReference type="GO" id="GO:0003887">
    <property type="term" value="F:DNA-directed DNA polymerase activity"/>
    <property type="evidence" value="ECO:0007669"/>
    <property type="project" value="UniProtKB-KW"/>
</dbReference>
<dbReference type="Gene3D" id="1.10.8.60">
    <property type="match status" value="1"/>
</dbReference>
<comment type="similarity">
    <text evidence="1 11">Belongs to the DnaX/STICHEL family.</text>
</comment>
<dbReference type="EC" id="2.7.7.7" evidence="11"/>
<dbReference type="CDD" id="cd18137">
    <property type="entry name" value="HLD_clamp_pol_III_gamma_tau"/>
    <property type="match status" value="1"/>
</dbReference>
<feature type="region of interest" description="Disordered" evidence="12">
    <location>
        <begin position="551"/>
        <end position="574"/>
    </location>
</feature>
<evidence type="ECO:0000256" key="5">
    <source>
        <dbReference type="ARBA" id="ARBA00022723"/>
    </source>
</evidence>
<evidence type="ECO:0000313" key="15">
    <source>
        <dbReference type="Proteomes" id="UP000002586"/>
    </source>
</evidence>
<dbReference type="InterPro" id="IPR003593">
    <property type="entry name" value="AAA+_ATPase"/>
</dbReference>
<dbReference type="InterPro" id="IPR027417">
    <property type="entry name" value="P-loop_NTPase"/>
</dbReference>
<dbReference type="InterPro" id="IPR001270">
    <property type="entry name" value="ClpA/B"/>
</dbReference>
<evidence type="ECO:0000256" key="2">
    <source>
        <dbReference type="ARBA" id="ARBA00022679"/>
    </source>
</evidence>
<protein>
    <recommendedName>
        <fullName evidence="11">DNA polymerase III subunit gamma/tau</fullName>
        <ecNumber evidence="11">2.7.7.7</ecNumber>
    </recommendedName>
</protein>
<sequence length="605" mass="66774">MGVMSSYVVLARKWRPRRFEDLIGQEHTVQALRHALEQGRIPHAFLFTGIRGIGKTTLSRLLAMCLNCGTGVTANPCGACDSCRAIVRGEHPDVFEVDAASRTKVEQMRELLDGVAYTPSLSRYKIYILDEVHMLSASSFNALLKTLEEPPTHVKFIFATTEVRKILPTILSRCQRYDLRRLDRDGLARYLAHVLDVEQIAYDQEGLAAISHAADGSVRDALSLLDQAIAHGGGRVDYTHVSGLLGLTDRQAVVALFADLCRGRLLEMLERAAYFHRDGVEPVVLLNDLLDITHQVTRELAVGVGDAAQALSEHEGLKEVWPKLGLEHLQMLYQVLLRGREDLQMARLPRQALEMLLLRAAHLRPVPPLKQLVESLQRQAGVEPGERQASPAVKKFDAPGVGQSEVAPTVHFAPKSAALEAPQAVQAPQVKRAKKQPTVLAPEPQPPVVPPDWPAVPPLQEEPTVVSPTPPATVESWEKLIEAARIKFPLLAQKMESHLSLLSYTGGSGPHDPPCMEVMIAHAFAGEPSKVHKNLMDLLVSLKLPNGVVHIRKSSDGTRPDTEAEKQKKAQDAYQNALTREVADDPLIQEIERRFEAKIIHVEPV</sequence>
<evidence type="ECO:0000256" key="6">
    <source>
        <dbReference type="ARBA" id="ARBA00022741"/>
    </source>
</evidence>
<dbReference type="Gene3D" id="1.20.272.10">
    <property type="match status" value="1"/>
</dbReference>
<evidence type="ECO:0000256" key="1">
    <source>
        <dbReference type="ARBA" id="ARBA00006360"/>
    </source>
</evidence>
<accession>A0L8F3</accession>
<dbReference type="eggNOG" id="COG2812">
    <property type="taxonomic scope" value="Bacteria"/>
</dbReference>
<evidence type="ECO:0000256" key="10">
    <source>
        <dbReference type="ARBA" id="ARBA00049244"/>
    </source>
</evidence>
<dbReference type="SUPFAM" id="SSF48019">
    <property type="entry name" value="post-AAA+ oligomerization domain-like"/>
    <property type="match status" value="1"/>
</dbReference>
<dbReference type="EMBL" id="CP000471">
    <property type="protein sequence ID" value="ABK44246.1"/>
    <property type="molecule type" value="Genomic_DNA"/>
</dbReference>
<feature type="compositionally biased region" description="Basic and acidic residues" evidence="12">
    <location>
        <begin position="553"/>
        <end position="571"/>
    </location>
</feature>
<dbReference type="InterPro" id="IPR022754">
    <property type="entry name" value="DNA_pol_III_gamma-3"/>
</dbReference>
<name>A0L8F3_MAGMM</name>
<dbReference type="InterPro" id="IPR050238">
    <property type="entry name" value="DNA_Rep/Repair_Clamp_Loader"/>
</dbReference>
<feature type="domain" description="AAA+ ATPase" evidence="13">
    <location>
        <begin position="41"/>
        <end position="201"/>
    </location>
</feature>
<reference evidence="14 15" key="2">
    <citation type="journal article" date="2012" name="Int. J. Syst. Evol. Microbiol.">
        <title>Magnetococcus marinus gen. nov., sp. nov., a marine, magnetotactic bacterium that represents a novel lineage (Magnetococcaceae fam. nov.; Magnetococcales ord. nov.) at the base of the Alphaproteobacteria.</title>
        <authorList>
            <person name="Bazylinski D.A."/>
            <person name="Williams T.J."/>
            <person name="Lefevre C.T."/>
            <person name="Berg R.J."/>
            <person name="Zhang C.L."/>
            <person name="Bowser S.S."/>
            <person name="Dean A.J."/>
            <person name="Beveridge T.J."/>
        </authorList>
    </citation>
    <scope>NUCLEOTIDE SEQUENCE [LARGE SCALE GENOMIC DNA]</scope>
    <source>
        <strain evidence="15">ATCC BAA-1437 / JCM 17883 / MC-1</strain>
    </source>
</reference>
<dbReference type="PANTHER" id="PTHR11669:SF0">
    <property type="entry name" value="PROTEIN STICHEL-LIKE 2"/>
    <property type="match status" value="1"/>
</dbReference>
<dbReference type="InterPro" id="IPR045085">
    <property type="entry name" value="HLD_clamp_pol_III_gamma_tau"/>
</dbReference>
<dbReference type="InterPro" id="IPR008921">
    <property type="entry name" value="DNA_pol3_clamp-load_cplx_C"/>
</dbReference>
<dbReference type="GO" id="GO:0003677">
    <property type="term" value="F:DNA binding"/>
    <property type="evidence" value="ECO:0007669"/>
    <property type="project" value="InterPro"/>
</dbReference>
<keyword evidence="5" id="KW-0479">Metal-binding</keyword>
<evidence type="ECO:0000256" key="9">
    <source>
        <dbReference type="ARBA" id="ARBA00022932"/>
    </source>
</evidence>
<dbReference type="NCBIfam" id="TIGR02397">
    <property type="entry name" value="dnaX_nterm"/>
    <property type="match status" value="1"/>
</dbReference>
<evidence type="ECO:0000256" key="3">
    <source>
        <dbReference type="ARBA" id="ARBA00022695"/>
    </source>
</evidence>
<dbReference type="PRINTS" id="PR00300">
    <property type="entry name" value="CLPPROTEASEA"/>
</dbReference>
<dbReference type="PANTHER" id="PTHR11669">
    <property type="entry name" value="REPLICATION FACTOR C / DNA POLYMERASE III GAMMA-TAU SUBUNIT"/>
    <property type="match status" value="1"/>
</dbReference>
<dbReference type="Proteomes" id="UP000002586">
    <property type="component" value="Chromosome"/>
</dbReference>
<dbReference type="HOGENOM" id="CLU_006229_0_7_5"/>
<reference evidence="15" key="1">
    <citation type="journal article" date="2009" name="Appl. Environ. Microbiol.">
        <title>Complete genome sequence of the chemolithoautotrophic marine magnetotactic coccus strain MC-1.</title>
        <authorList>
            <person name="Schubbe S."/>
            <person name="Williams T.J."/>
            <person name="Xie G."/>
            <person name="Kiss H.E."/>
            <person name="Brettin T.S."/>
            <person name="Martinez D."/>
            <person name="Ross C.A."/>
            <person name="Schuler D."/>
            <person name="Cox B.L."/>
            <person name="Nealson K.H."/>
            <person name="Bazylinski D.A."/>
        </authorList>
    </citation>
    <scope>NUCLEOTIDE SEQUENCE [LARGE SCALE GENOMIC DNA]</scope>
    <source>
        <strain evidence="15">ATCC BAA-1437 / JCM 17883 / MC-1</strain>
    </source>
</reference>
<proteinExistence type="inferred from homology"/>
<dbReference type="CDD" id="cd00009">
    <property type="entry name" value="AAA"/>
    <property type="match status" value="1"/>
</dbReference>
<dbReference type="Pfam" id="PF13177">
    <property type="entry name" value="DNA_pol3_delta2"/>
    <property type="match status" value="1"/>
</dbReference>
<keyword evidence="4 11" id="KW-0235">DNA replication</keyword>
<dbReference type="FunFam" id="3.40.50.300:FF:000014">
    <property type="entry name" value="DNA polymerase III subunit gamma/tau"/>
    <property type="match status" value="1"/>
</dbReference>
<evidence type="ECO:0000313" key="14">
    <source>
        <dbReference type="EMBL" id="ABK44246.1"/>
    </source>
</evidence>
<keyword evidence="6 11" id="KW-0547">Nucleotide-binding</keyword>
<keyword evidence="3 11" id="KW-0548">Nucleotidyltransferase</keyword>
<keyword evidence="2 11" id="KW-0808">Transferase</keyword>
<dbReference type="Pfam" id="PF22608">
    <property type="entry name" value="DNAX_ATPase_lid"/>
    <property type="match status" value="1"/>
</dbReference>